<proteinExistence type="inferred from homology"/>
<feature type="chain" id="PRO_5017361035" evidence="9">
    <location>
        <begin position="22"/>
        <end position="438"/>
    </location>
</feature>
<dbReference type="GO" id="GO:0005506">
    <property type="term" value="F:iron ion binding"/>
    <property type="evidence" value="ECO:0007669"/>
    <property type="project" value="InterPro"/>
</dbReference>
<dbReference type="PRINTS" id="PR00463">
    <property type="entry name" value="EP450I"/>
</dbReference>
<organism evidence="10 11">
    <name type="scientific">Gigaspora rosea</name>
    <dbReference type="NCBI Taxonomy" id="44941"/>
    <lineage>
        <taxon>Eukaryota</taxon>
        <taxon>Fungi</taxon>
        <taxon>Fungi incertae sedis</taxon>
        <taxon>Mucoromycota</taxon>
        <taxon>Glomeromycotina</taxon>
        <taxon>Glomeromycetes</taxon>
        <taxon>Diversisporales</taxon>
        <taxon>Gigasporaceae</taxon>
        <taxon>Gigaspora</taxon>
    </lineage>
</organism>
<keyword evidence="9" id="KW-0732">Signal</keyword>
<dbReference type="InterPro" id="IPR050196">
    <property type="entry name" value="Cytochrome_P450_Monoox"/>
</dbReference>
<keyword evidence="5 7" id="KW-0408">Iron</keyword>
<name>A0A397VX84_9GLOM</name>
<keyword evidence="6 8" id="KW-0503">Monooxygenase</keyword>
<keyword evidence="2 7" id="KW-0349">Heme</keyword>
<protein>
    <submittedName>
        <fullName evidence="10">Cytochrome P450</fullName>
    </submittedName>
</protein>
<dbReference type="AlphaFoldDB" id="A0A397VX84"/>
<evidence type="ECO:0000313" key="11">
    <source>
        <dbReference type="Proteomes" id="UP000266673"/>
    </source>
</evidence>
<evidence type="ECO:0000256" key="7">
    <source>
        <dbReference type="PIRSR" id="PIRSR602401-1"/>
    </source>
</evidence>
<dbReference type="InterPro" id="IPR036396">
    <property type="entry name" value="Cyt_P450_sf"/>
</dbReference>
<dbReference type="InterPro" id="IPR001128">
    <property type="entry name" value="Cyt_P450"/>
</dbReference>
<dbReference type="PANTHER" id="PTHR24291:SF50">
    <property type="entry name" value="BIFUNCTIONAL ALBAFLAVENONE MONOOXYGENASE_TERPENE SYNTHASE"/>
    <property type="match status" value="1"/>
</dbReference>
<evidence type="ECO:0000256" key="9">
    <source>
        <dbReference type="SAM" id="SignalP"/>
    </source>
</evidence>
<comment type="caution">
    <text evidence="10">The sequence shown here is derived from an EMBL/GenBank/DDBJ whole genome shotgun (WGS) entry which is preliminary data.</text>
</comment>
<sequence length="438" mass="50665">MIFWAFLAIVIIFLINYKINSKVPDGLKNIHTITSFDMFLGIITKQAGHDSYIQILKNILKKMESLRWICMIADPVIAKNVLLQTDIYPKANMEEFVPNSSFSEYLGTNVVFSSGDTCVQSCFQNFTIASFFRNCIKDDRYFRNNCKKPIEIKNLMQMFTLDVLGKVAFGFDFNNLGNPDNAYVKAYNDVQKIILDPIAILFQTERIPMIRQQNLKKVDKLSSLFKEIIKEKYKALAAGKSRGDLLELMLNANENQDNQMLSDTELRNVQENAREEVLRILGDNLIPSAEQHKSLKYLNMIICENLRLYPSVPTLVYRESTEDLKFKDFLIPAGTILEIYTYGMHHSSKLWDKPEEFLPERFEKENVIGENYPWLAFGGGSRMCLGNNFSLIEQRMVLCLLLRKYEISLAPNSIHKDGLKIKYLTSPYPLELIFKRRD</sequence>
<dbReference type="PROSITE" id="PS00086">
    <property type="entry name" value="CYTOCHROME_P450"/>
    <property type="match status" value="1"/>
</dbReference>
<evidence type="ECO:0000256" key="5">
    <source>
        <dbReference type="ARBA" id="ARBA00023004"/>
    </source>
</evidence>
<evidence type="ECO:0000256" key="1">
    <source>
        <dbReference type="ARBA" id="ARBA00010617"/>
    </source>
</evidence>
<dbReference type="GO" id="GO:0020037">
    <property type="term" value="F:heme binding"/>
    <property type="evidence" value="ECO:0007669"/>
    <property type="project" value="InterPro"/>
</dbReference>
<evidence type="ECO:0000256" key="6">
    <source>
        <dbReference type="ARBA" id="ARBA00023033"/>
    </source>
</evidence>
<keyword evidence="4 8" id="KW-0560">Oxidoreductase</keyword>
<evidence type="ECO:0000313" key="10">
    <source>
        <dbReference type="EMBL" id="RIB27210.1"/>
    </source>
</evidence>
<evidence type="ECO:0000256" key="3">
    <source>
        <dbReference type="ARBA" id="ARBA00022723"/>
    </source>
</evidence>
<evidence type="ECO:0000256" key="4">
    <source>
        <dbReference type="ARBA" id="ARBA00023002"/>
    </source>
</evidence>
<dbReference type="PANTHER" id="PTHR24291">
    <property type="entry name" value="CYTOCHROME P450 FAMILY 4"/>
    <property type="match status" value="1"/>
</dbReference>
<accession>A0A397VX84</accession>
<dbReference type="OrthoDB" id="1470350at2759"/>
<evidence type="ECO:0000256" key="8">
    <source>
        <dbReference type="RuleBase" id="RU000461"/>
    </source>
</evidence>
<dbReference type="GO" id="GO:0004497">
    <property type="term" value="F:monooxygenase activity"/>
    <property type="evidence" value="ECO:0007669"/>
    <property type="project" value="UniProtKB-KW"/>
</dbReference>
<dbReference type="Gene3D" id="1.10.630.10">
    <property type="entry name" value="Cytochrome P450"/>
    <property type="match status" value="2"/>
</dbReference>
<comment type="similarity">
    <text evidence="1 8">Belongs to the cytochrome P450 family.</text>
</comment>
<dbReference type="Pfam" id="PF00067">
    <property type="entry name" value="p450"/>
    <property type="match status" value="1"/>
</dbReference>
<reference evidence="10 11" key="1">
    <citation type="submission" date="2018-06" db="EMBL/GenBank/DDBJ databases">
        <title>Comparative genomics reveals the genomic features of Rhizophagus irregularis, R. cerebriforme, R. diaphanum and Gigaspora rosea, and their symbiotic lifestyle signature.</title>
        <authorList>
            <person name="Morin E."/>
            <person name="San Clemente H."/>
            <person name="Chen E.C.H."/>
            <person name="De La Providencia I."/>
            <person name="Hainaut M."/>
            <person name="Kuo A."/>
            <person name="Kohler A."/>
            <person name="Murat C."/>
            <person name="Tang N."/>
            <person name="Roy S."/>
            <person name="Loubradou J."/>
            <person name="Henrissat B."/>
            <person name="Grigoriev I.V."/>
            <person name="Corradi N."/>
            <person name="Roux C."/>
            <person name="Martin F.M."/>
        </authorList>
    </citation>
    <scope>NUCLEOTIDE SEQUENCE [LARGE SCALE GENOMIC DNA]</scope>
    <source>
        <strain evidence="10 11">DAOM 194757</strain>
    </source>
</reference>
<dbReference type="InterPro" id="IPR002401">
    <property type="entry name" value="Cyt_P450_E_grp-I"/>
</dbReference>
<dbReference type="GO" id="GO:0016705">
    <property type="term" value="F:oxidoreductase activity, acting on paired donors, with incorporation or reduction of molecular oxygen"/>
    <property type="evidence" value="ECO:0007669"/>
    <property type="project" value="InterPro"/>
</dbReference>
<dbReference type="SUPFAM" id="SSF48264">
    <property type="entry name" value="Cytochrome P450"/>
    <property type="match status" value="1"/>
</dbReference>
<feature type="signal peptide" evidence="9">
    <location>
        <begin position="1"/>
        <end position="21"/>
    </location>
</feature>
<keyword evidence="11" id="KW-1185">Reference proteome</keyword>
<comment type="cofactor">
    <cofactor evidence="7">
        <name>heme</name>
        <dbReference type="ChEBI" id="CHEBI:30413"/>
    </cofactor>
</comment>
<gene>
    <name evidence="10" type="ORF">C2G38_2029574</name>
</gene>
<dbReference type="InterPro" id="IPR017972">
    <property type="entry name" value="Cyt_P450_CS"/>
</dbReference>
<feature type="binding site" description="axial binding residue" evidence="7">
    <location>
        <position position="384"/>
    </location>
    <ligand>
        <name>heme</name>
        <dbReference type="ChEBI" id="CHEBI:30413"/>
    </ligand>
    <ligandPart>
        <name>Fe</name>
        <dbReference type="ChEBI" id="CHEBI:18248"/>
    </ligandPart>
</feature>
<dbReference type="STRING" id="44941.A0A397VX84"/>
<dbReference type="Proteomes" id="UP000266673">
    <property type="component" value="Unassembled WGS sequence"/>
</dbReference>
<dbReference type="EMBL" id="QKWP01000107">
    <property type="protein sequence ID" value="RIB27210.1"/>
    <property type="molecule type" value="Genomic_DNA"/>
</dbReference>
<keyword evidence="3 7" id="KW-0479">Metal-binding</keyword>
<evidence type="ECO:0000256" key="2">
    <source>
        <dbReference type="ARBA" id="ARBA00022617"/>
    </source>
</evidence>